<evidence type="ECO:0000313" key="6">
    <source>
        <dbReference type="EMBL" id="MFK3864694.1"/>
    </source>
</evidence>
<evidence type="ECO:0000259" key="3">
    <source>
        <dbReference type="Pfam" id="PF25222"/>
    </source>
</evidence>
<name>A0ABW8L0Q1_9GAMM</name>
<feature type="domain" description="Lnb N-terminal periplasmic" evidence="2">
    <location>
        <begin position="118"/>
        <end position="287"/>
    </location>
</feature>
<evidence type="ECO:0000256" key="1">
    <source>
        <dbReference type="SAM" id="SignalP"/>
    </source>
</evidence>
<dbReference type="InterPro" id="IPR057162">
    <property type="entry name" value="DUF7840"/>
</dbReference>
<accession>A0ABW8L0Q1</accession>
<feature type="chain" id="PRO_5046363351" evidence="1">
    <location>
        <begin position="20"/>
        <end position="613"/>
    </location>
</feature>
<dbReference type="Proteomes" id="UP001620262">
    <property type="component" value="Unassembled WGS sequence"/>
</dbReference>
<evidence type="ECO:0000259" key="5">
    <source>
        <dbReference type="Pfam" id="PF25225"/>
    </source>
</evidence>
<dbReference type="Pfam" id="PF25224">
    <property type="entry name" value="DUF7842"/>
    <property type="match status" value="1"/>
</dbReference>
<protein>
    <submittedName>
        <fullName evidence="6">DUF4105 domain-containing protein</fullName>
    </submittedName>
</protein>
<sequence>MKKILFVLLIVLISTYSNAKSIEINTLATDPYWLKLGHYRPTTLGGWKSEVDSVKFFLSPKGKVSPRDELNTTINAFNGDNSLPQQTQQTRCQFPARYTWLKTKIKNNWPELNCPDLQAWQKIINPKGVTLVFPTAFMNSPSSMFGHTLLRIDAKDQTRHKELLAFAVNFAAEPDGSDNAAMYALKGLIGSYPGKFSLMPYYKKVREYNDLESRDIWEYKLNLSEEQVKLILLHLWELQLATFDYFFIDENCSYQLLALLQLAKNDLNLTSSFDLQAIPSDTVAVLRNNNLLQTPNYRPAFGTKLYHYSTQMTDEQLSDARALMQGGSLNTRNYSESQLVAILEMAYEWLNFEFYDKNLNREEIAPRLAKLLLMRSKYKIASPFTKPNRPAASPEQGHGSSKITLARTHYNQQSDLTSFAYRLAYHDLLDTSAGFIPGAQISFFDIEGAIKDNGNTQLEHFYLLDAMSLAPDNRIFDSWSWNLKMGFDRQPNNDFQQGRWFTKGGYGKSIGNPNTLHGYLLAQVEFNNGDITDKLTTGFGTEAGVIWQINNSHKLALTTNIMWLVDADVDNHADLTLKWNYALSRNLSIRTELKNQRWYTSSTSAKLAIQYYF</sequence>
<dbReference type="Pfam" id="PF25225">
    <property type="entry name" value="DUF7843"/>
    <property type="match status" value="1"/>
</dbReference>
<gene>
    <name evidence="6" type="ORF">ACI2JU_12570</name>
</gene>
<dbReference type="InterPro" id="IPR057164">
    <property type="entry name" value="DUF7842"/>
</dbReference>
<evidence type="ECO:0000313" key="7">
    <source>
        <dbReference type="Proteomes" id="UP001620262"/>
    </source>
</evidence>
<dbReference type="InterPro" id="IPR057165">
    <property type="entry name" value="DUF7843"/>
</dbReference>
<feature type="domain" description="DUF7840" evidence="3">
    <location>
        <begin position="392"/>
        <end position="612"/>
    </location>
</feature>
<feature type="domain" description="DUF7843" evidence="5">
    <location>
        <begin position="26"/>
        <end position="103"/>
    </location>
</feature>
<feature type="domain" description="DUF7842" evidence="4">
    <location>
        <begin position="297"/>
        <end position="381"/>
    </location>
</feature>
<reference evidence="6 7" key="1">
    <citation type="submission" date="2024-11" db="EMBL/GenBank/DDBJ databases">
        <title>The Natural Products Discovery Center: Release of the First 8490 Sequenced Strains for Exploring Actinobacteria Biosynthetic Diversity.</title>
        <authorList>
            <person name="Kalkreuter E."/>
            <person name="Kautsar S.A."/>
            <person name="Yang D."/>
            <person name="Bader C.D."/>
            <person name="Teijaro C.N."/>
            <person name="Fluegel L."/>
            <person name="Davis C.M."/>
            <person name="Simpson J.R."/>
            <person name="Lauterbach L."/>
            <person name="Steele A.D."/>
            <person name="Gui C."/>
            <person name="Meng S."/>
            <person name="Li G."/>
            <person name="Viehrig K."/>
            <person name="Ye F."/>
            <person name="Su P."/>
            <person name="Kiefer A.F."/>
            <person name="Nichols A."/>
            <person name="Cepeda A.J."/>
            <person name="Yan W."/>
            <person name="Fan B."/>
            <person name="Jiang Y."/>
            <person name="Adhikari A."/>
            <person name="Zheng C.-J."/>
            <person name="Schuster L."/>
            <person name="Cowan T.M."/>
            <person name="Smanski M.J."/>
            <person name="Chevrette M.G."/>
            <person name="De Carvalho L.P.S."/>
            <person name="Shen B."/>
        </authorList>
    </citation>
    <scope>NUCLEOTIDE SEQUENCE [LARGE SCALE GENOMIC DNA]</scope>
    <source>
        <strain evidence="6 7">NPDC078403</strain>
    </source>
</reference>
<comment type="caution">
    <text evidence="6">The sequence shown here is derived from an EMBL/GenBank/DDBJ whole genome shotgun (WGS) entry which is preliminary data.</text>
</comment>
<dbReference type="EMBL" id="JBJDOT010000016">
    <property type="protein sequence ID" value="MFK3864694.1"/>
    <property type="molecule type" value="Genomic_DNA"/>
</dbReference>
<dbReference type="Pfam" id="PF13387">
    <property type="entry name" value="Lnb_N"/>
    <property type="match status" value="1"/>
</dbReference>
<organism evidence="6 7">
    <name type="scientific">Pseudoalteromonas rhizosphaerae</name>
    <dbReference type="NCBI Taxonomy" id="2518973"/>
    <lineage>
        <taxon>Bacteria</taxon>
        <taxon>Pseudomonadati</taxon>
        <taxon>Pseudomonadota</taxon>
        <taxon>Gammaproteobacteria</taxon>
        <taxon>Alteromonadales</taxon>
        <taxon>Pseudoalteromonadaceae</taxon>
        <taxon>Pseudoalteromonas</taxon>
    </lineage>
</organism>
<feature type="signal peptide" evidence="1">
    <location>
        <begin position="1"/>
        <end position="19"/>
    </location>
</feature>
<dbReference type="Pfam" id="PF25222">
    <property type="entry name" value="DUF7840"/>
    <property type="match status" value="1"/>
</dbReference>
<proteinExistence type="predicted"/>
<keyword evidence="1" id="KW-0732">Signal</keyword>
<dbReference type="RefSeq" id="WP_404675606.1">
    <property type="nucleotide sequence ID" value="NZ_JBJDOT010000016.1"/>
</dbReference>
<evidence type="ECO:0000259" key="4">
    <source>
        <dbReference type="Pfam" id="PF25224"/>
    </source>
</evidence>
<dbReference type="InterPro" id="IPR025178">
    <property type="entry name" value="Lnb_N"/>
</dbReference>
<evidence type="ECO:0000259" key="2">
    <source>
        <dbReference type="Pfam" id="PF13387"/>
    </source>
</evidence>
<keyword evidence="7" id="KW-1185">Reference proteome</keyword>